<name>A0A094Y3B6_LATSK</name>
<comment type="subcellular location">
    <subcellularLocation>
        <location evidence="1">Cell membrane</location>
        <topology evidence="1">Multi-pass membrane protein</topology>
    </subcellularLocation>
</comment>
<dbReference type="GeneID" id="57132226"/>
<dbReference type="EMBL" id="OKRC01000002">
    <property type="protein sequence ID" value="SPE19596.1"/>
    <property type="molecule type" value="Genomic_DNA"/>
</dbReference>
<sequence length="337" mass="36258">MQSLIKKLPGFIVSLVIAIGSYYIAQLWLPMLGGATIALFVGIILGNTWLKQPGLAAGTKFSEKRLLEYSVMLLGATITFQSIQKIGWQGVVLTVLQMSLTIGFAIWLGRRLRFSEGTYLLMAGGNAVCGSSAIGAIAPVIDADNEDTGIAITMVNLMGTILMLALPVLGTLLWGHDNLARGILIGGTVQSVGQVVASATMINQGTVVTATLFKILRIICLVFVVTGFGYLHQKKQSQATDTKLSQQLLAKKSSLVPWYVLGFLIFCVINSLHLFPGQFGTICHFLSTWCEMTALAAIGLRLNLKTLFNQGKQLLFYAGGLVVFQVAAAILLITILF</sequence>
<keyword evidence="3" id="KW-1003">Cell membrane</keyword>
<dbReference type="Pfam" id="PF03601">
    <property type="entry name" value="Cons_hypoth698"/>
    <property type="match status" value="1"/>
</dbReference>
<comment type="similarity">
    <text evidence="2">Belongs to the UPF0324 family.</text>
</comment>
<proteinExistence type="inferred from homology"/>
<reference evidence="7 8" key="1">
    <citation type="submission" date="2018-02" db="EMBL/GenBank/DDBJ databases">
        <authorList>
            <person name="Rodrigo-Torres L."/>
            <person name="Arahal R. D."/>
            <person name="Lucena T."/>
        </authorList>
    </citation>
    <scope>NUCLEOTIDE SEQUENCE [LARGE SCALE GENOMIC DNA]</scope>
    <source>
        <strain evidence="7 8">CECT 9267</strain>
    </source>
</reference>
<keyword evidence="5" id="KW-1133">Transmembrane helix</keyword>
<organism evidence="7 8">
    <name type="scientific">Latilactobacillus sakei</name>
    <name type="common">Lactobacillus sakei</name>
    <dbReference type="NCBI Taxonomy" id="1599"/>
    <lineage>
        <taxon>Bacteria</taxon>
        <taxon>Bacillati</taxon>
        <taxon>Bacillota</taxon>
        <taxon>Bacilli</taxon>
        <taxon>Lactobacillales</taxon>
        <taxon>Lactobacillaceae</taxon>
        <taxon>Latilactobacillus</taxon>
    </lineage>
</organism>
<evidence type="ECO:0000256" key="3">
    <source>
        <dbReference type="ARBA" id="ARBA00022475"/>
    </source>
</evidence>
<evidence type="ECO:0000313" key="8">
    <source>
        <dbReference type="Proteomes" id="UP000239650"/>
    </source>
</evidence>
<protein>
    <submittedName>
        <fullName evidence="7">Uncharacterized protein</fullName>
    </submittedName>
</protein>
<dbReference type="Proteomes" id="UP000239650">
    <property type="component" value="Unassembled WGS sequence"/>
</dbReference>
<comment type="caution">
    <text evidence="7">The sequence shown here is derived from an EMBL/GenBank/DDBJ whole genome shotgun (WGS) entry which is preliminary data.</text>
</comment>
<dbReference type="GO" id="GO:0005886">
    <property type="term" value="C:plasma membrane"/>
    <property type="evidence" value="ECO:0007669"/>
    <property type="project" value="UniProtKB-SubCell"/>
</dbReference>
<dbReference type="RefSeq" id="WP_025016377.1">
    <property type="nucleotide sequence ID" value="NZ_BJLN01000002.1"/>
</dbReference>
<evidence type="ECO:0000256" key="6">
    <source>
        <dbReference type="ARBA" id="ARBA00023136"/>
    </source>
</evidence>
<dbReference type="PANTHER" id="PTHR30106:SF2">
    <property type="entry name" value="UPF0324 INNER MEMBRANE PROTEIN YEIH"/>
    <property type="match status" value="1"/>
</dbReference>
<dbReference type="InterPro" id="IPR018383">
    <property type="entry name" value="UPF0324_pro"/>
</dbReference>
<keyword evidence="6" id="KW-0472">Membrane</keyword>
<evidence type="ECO:0000256" key="4">
    <source>
        <dbReference type="ARBA" id="ARBA00022692"/>
    </source>
</evidence>
<accession>A0A094Y3B6</accession>
<evidence type="ECO:0000256" key="5">
    <source>
        <dbReference type="ARBA" id="ARBA00022989"/>
    </source>
</evidence>
<keyword evidence="4" id="KW-0812">Transmembrane</keyword>
<dbReference type="PANTHER" id="PTHR30106">
    <property type="entry name" value="INNER MEMBRANE PROTEIN YEIH-RELATED"/>
    <property type="match status" value="1"/>
</dbReference>
<evidence type="ECO:0000256" key="1">
    <source>
        <dbReference type="ARBA" id="ARBA00004651"/>
    </source>
</evidence>
<evidence type="ECO:0000256" key="2">
    <source>
        <dbReference type="ARBA" id="ARBA00007977"/>
    </source>
</evidence>
<dbReference type="AlphaFoldDB" id="A0A094Y3B6"/>
<gene>
    <name evidence="7" type="ORF">LAS9267_00563</name>
</gene>
<evidence type="ECO:0000313" key="7">
    <source>
        <dbReference type="EMBL" id="SPE19596.1"/>
    </source>
</evidence>